<protein>
    <submittedName>
        <fullName evidence="1">MarR family transcriptional regulator/GNAT family acetyltransferase</fullName>
    </submittedName>
</protein>
<dbReference type="AlphaFoldDB" id="A0A1B7HMX1"/>
<dbReference type="SUPFAM" id="SSF55729">
    <property type="entry name" value="Acyl-CoA N-acyltransferases (Nat)"/>
    <property type="match status" value="1"/>
</dbReference>
<proteinExistence type="predicted"/>
<reference evidence="1 2" key="1">
    <citation type="submission" date="2016-04" db="EMBL/GenBank/DDBJ databases">
        <title>ATOL: Assembling a taxonomically balanced genome-scale reconstruction of the evolutionary history of the Enterobacteriaceae.</title>
        <authorList>
            <person name="Plunkett G.III."/>
            <person name="Neeno-Eckwall E.C."/>
            <person name="Glasner J.D."/>
            <person name="Perna N.T."/>
        </authorList>
    </citation>
    <scope>NUCLEOTIDE SEQUENCE [LARGE SCALE GENOMIC DNA]</scope>
    <source>
        <strain evidence="1 2">ATCC 51604</strain>
    </source>
</reference>
<evidence type="ECO:0000313" key="1">
    <source>
        <dbReference type="EMBL" id="OAT16963.1"/>
    </source>
</evidence>
<accession>A0A1B7HMX1</accession>
<evidence type="ECO:0000313" key="2">
    <source>
        <dbReference type="Proteomes" id="UP000078504"/>
    </source>
</evidence>
<organism evidence="1 2">
    <name type="scientific">Buttiauxella gaviniae ATCC 51604</name>
    <dbReference type="NCBI Taxonomy" id="1354253"/>
    <lineage>
        <taxon>Bacteria</taxon>
        <taxon>Pseudomonadati</taxon>
        <taxon>Pseudomonadota</taxon>
        <taxon>Gammaproteobacteria</taxon>
        <taxon>Enterobacterales</taxon>
        <taxon>Enterobacteriaceae</taxon>
        <taxon>Buttiauxella</taxon>
    </lineage>
</organism>
<keyword evidence="1" id="KW-0808">Transferase</keyword>
<dbReference type="PATRIC" id="fig|1354253.4.peg.4319"/>
<name>A0A1B7HMX1_9ENTR</name>
<dbReference type="InterPro" id="IPR016181">
    <property type="entry name" value="Acyl_CoA_acyltransferase"/>
</dbReference>
<gene>
    <name evidence="1" type="ORF">M977_04209</name>
</gene>
<dbReference type="Gene3D" id="3.40.630.30">
    <property type="match status" value="1"/>
</dbReference>
<dbReference type="Proteomes" id="UP000078504">
    <property type="component" value="Unassembled WGS sequence"/>
</dbReference>
<dbReference type="EMBL" id="LXEP01000044">
    <property type="protein sequence ID" value="OAT16963.1"/>
    <property type="molecule type" value="Genomic_DNA"/>
</dbReference>
<comment type="caution">
    <text evidence="1">The sequence shown here is derived from an EMBL/GenBank/DDBJ whole genome shotgun (WGS) entry which is preliminary data.</text>
</comment>
<sequence>MISFIMTQAAAMGYQSCYLETLDELKDAVRLYEIFGFRHLAKRLGDTGHNSCGICMLKKL</sequence>
<dbReference type="GO" id="GO:0016740">
    <property type="term" value="F:transferase activity"/>
    <property type="evidence" value="ECO:0007669"/>
    <property type="project" value="UniProtKB-KW"/>
</dbReference>